<evidence type="ECO:0000313" key="2">
    <source>
        <dbReference type="Proteomes" id="UP000077266"/>
    </source>
</evidence>
<proteinExistence type="predicted"/>
<reference evidence="1 2" key="1">
    <citation type="journal article" date="2016" name="Mol. Biol. Evol.">
        <title>Comparative Genomics of Early-Diverging Mushroom-Forming Fungi Provides Insights into the Origins of Lignocellulose Decay Capabilities.</title>
        <authorList>
            <person name="Nagy L.G."/>
            <person name="Riley R."/>
            <person name="Tritt A."/>
            <person name="Adam C."/>
            <person name="Daum C."/>
            <person name="Floudas D."/>
            <person name="Sun H."/>
            <person name="Yadav J.S."/>
            <person name="Pangilinan J."/>
            <person name="Larsson K.H."/>
            <person name="Matsuura K."/>
            <person name="Barry K."/>
            <person name="Labutti K."/>
            <person name="Kuo R."/>
            <person name="Ohm R.A."/>
            <person name="Bhattacharya S.S."/>
            <person name="Shirouzu T."/>
            <person name="Yoshinaga Y."/>
            <person name="Martin F.M."/>
            <person name="Grigoriev I.V."/>
            <person name="Hibbett D.S."/>
        </authorList>
    </citation>
    <scope>NUCLEOTIDE SEQUENCE [LARGE SCALE GENOMIC DNA]</scope>
    <source>
        <strain evidence="1 2">HHB12029</strain>
    </source>
</reference>
<sequence>MRTWASYLVSNAVAIPQRLHRRFRAFPHAAISQNRARSLYRQLRPRPRHSCGGFAVVAGDTRDTERLYLDALCALGPSTSQQCSDGRRYVRNSPSCTGSRNRETVVSCPSRARSTCVALLPALHVNRSRRATRFLGSYERKHYRADGATQSLV</sequence>
<organism evidence="1 2">
    <name type="scientific">Exidia glandulosa HHB12029</name>
    <dbReference type="NCBI Taxonomy" id="1314781"/>
    <lineage>
        <taxon>Eukaryota</taxon>
        <taxon>Fungi</taxon>
        <taxon>Dikarya</taxon>
        <taxon>Basidiomycota</taxon>
        <taxon>Agaricomycotina</taxon>
        <taxon>Agaricomycetes</taxon>
        <taxon>Auriculariales</taxon>
        <taxon>Exidiaceae</taxon>
        <taxon>Exidia</taxon>
    </lineage>
</organism>
<accession>A0A166BCA5</accession>
<dbReference type="EMBL" id="KV425905">
    <property type="protein sequence ID" value="KZV99869.1"/>
    <property type="molecule type" value="Genomic_DNA"/>
</dbReference>
<dbReference type="InParanoid" id="A0A166BCA5"/>
<evidence type="ECO:0000313" key="1">
    <source>
        <dbReference type="EMBL" id="KZV99869.1"/>
    </source>
</evidence>
<gene>
    <name evidence="1" type="ORF">EXIGLDRAFT_198161</name>
</gene>
<keyword evidence="2" id="KW-1185">Reference proteome</keyword>
<dbReference type="AlphaFoldDB" id="A0A166BCA5"/>
<dbReference type="Proteomes" id="UP000077266">
    <property type="component" value="Unassembled WGS sequence"/>
</dbReference>
<protein>
    <submittedName>
        <fullName evidence="1">Uncharacterized protein</fullName>
    </submittedName>
</protein>
<name>A0A166BCA5_EXIGL</name>